<dbReference type="AlphaFoldDB" id="A0AAE1HQ77"/>
<evidence type="ECO:0000259" key="2">
    <source>
        <dbReference type="Pfam" id="PF20209"/>
    </source>
</evidence>
<proteinExistence type="predicted"/>
<organism evidence="3 4">
    <name type="scientific">Frankliniella fusca</name>
    <dbReference type="NCBI Taxonomy" id="407009"/>
    <lineage>
        <taxon>Eukaryota</taxon>
        <taxon>Metazoa</taxon>
        <taxon>Ecdysozoa</taxon>
        <taxon>Arthropoda</taxon>
        <taxon>Hexapoda</taxon>
        <taxon>Insecta</taxon>
        <taxon>Pterygota</taxon>
        <taxon>Neoptera</taxon>
        <taxon>Paraneoptera</taxon>
        <taxon>Thysanoptera</taxon>
        <taxon>Terebrantia</taxon>
        <taxon>Thripoidea</taxon>
        <taxon>Thripidae</taxon>
        <taxon>Frankliniella</taxon>
    </lineage>
</organism>
<dbReference type="EMBL" id="JAHWGI010001226">
    <property type="protein sequence ID" value="KAK3925313.1"/>
    <property type="molecule type" value="Genomic_DNA"/>
</dbReference>
<name>A0AAE1HQ77_9NEOP</name>
<dbReference type="Pfam" id="PF14214">
    <property type="entry name" value="Helitron_like_N"/>
    <property type="match status" value="1"/>
</dbReference>
<comment type="caution">
    <text evidence="3">The sequence shown here is derived from an EMBL/GenBank/DDBJ whole genome shotgun (WGS) entry which is preliminary data.</text>
</comment>
<evidence type="ECO:0000313" key="3">
    <source>
        <dbReference type="EMBL" id="KAK3925313.1"/>
    </source>
</evidence>
<reference evidence="3" key="1">
    <citation type="submission" date="2021-07" db="EMBL/GenBank/DDBJ databases">
        <authorList>
            <person name="Catto M.A."/>
            <person name="Jacobson A."/>
            <person name="Kennedy G."/>
            <person name="Labadie P."/>
            <person name="Hunt B.G."/>
            <person name="Srinivasan R."/>
        </authorList>
    </citation>
    <scope>NUCLEOTIDE SEQUENCE</scope>
    <source>
        <strain evidence="3">PL_HMW_Pooled</strain>
        <tissue evidence="3">Head</tissue>
    </source>
</reference>
<reference evidence="3" key="2">
    <citation type="journal article" date="2023" name="BMC Genomics">
        <title>Pest status, molecular evolution, and epigenetic factors derived from the genome assembly of Frankliniella fusca, a thysanopteran phytovirus vector.</title>
        <authorList>
            <person name="Catto M.A."/>
            <person name="Labadie P.E."/>
            <person name="Jacobson A.L."/>
            <person name="Kennedy G.G."/>
            <person name="Srinivasan R."/>
            <person name="Hunt B.G."/>
        </authorList>
    </citation>
    <scope>NUCLEOTIDE SEQUENCE</scope>
    <source>
        <strain evidence="3">PL_HMW_Pooled</strain>
    </source>
</reference>
<gene>
    <name evidence="3" type="ORF">KUF71_013520</name>
</gene>
<protein>
    <submittedName>
        <fullName evidence="3">dTDP-glucose 4,6-dehydratase 2</fullName>
    </submittedName>
</protein>
<sequence>MRRFNIVDEDLLFEKKLDALHVKECEACDTFFWSNHAICYCGKYESMVDVLKNIGEVPDELQDVAAFAKQLPHSMAVLNGLISVCCNTPCFHEDFLIRRSKVSRALHWLKKNNKYYKDIVIDLPCIMSLPDNGYFSNYLNTGESQDFCDEQDDPDATTSINRVVIPGIKNVPNTEKVKHLLKWPRISSEPGNEFNSPGYVAQAFPVLYPYGFGDLYEVKSKQVTARVYFQYLMQKRDRRFSKHKLFPYFALNSTLRWEALSLGTLYMKKKPEVKNINIEDLKVMVSESMSLPKSAMIYSSSIRTSKSYWMTRTYELDSLVDRFGLPTIFFSISAADHHWPRQFEIILCQSSSDLNVSDLSEKERQNLLKENADLCADYFYETASIFVVEVLVPFLKVLEYWFRFEWQMRGVGILSSVMYVYRLSTQLELIKVVEFKSVFIRQINHQALHNSITSKGEMKSKDLLNILKMIIFHSDVDESVKSVIQKLFVNLAADRDYSFQEVIHILKGHKLYECSRTIVVLNLSESDWQPTANLSVLSDEADTEEKHYDVLSAYSSRPQKFEKLTLLQ</sequence>
<keyword evidence="4" id="KW-1185">Reference proteome</keyword>
<feature type="domain" description="Helitron helicase-like" evidence="1">
    <location>
        <begin position="228"/>
        <end position="411"/>
    </location>
</feature>
<evidence type="ECO:0000259" key="1">
    <source>
        <dbReference type="Pfam" id="PF14214"/>
    </source>
</evidence>
<accession>A0AAE1HQ77</accession>
<dbReference type="InterPro" id="IPR025476">
    <property type="entry name" value="Helitron_helicase-like"/>
</dbReference>
<feature type="domain" description="DUF6570" evidence="2">
    <location>
        <begin position="62"/>
        <end position="123"/>
    </location>
</feature>
<dbReference type="Pfam" id="PF20209">
    <property type="entry name" value="DUF6570"/>
    <property type="match status" value="1"/>
</dbReference>
<evidence type="ECO:0000313" key="4">
    <source>
        <dbReference type="Proteomes" id="UP001219518"/>
    </source>
</evidence>
<dbReference type="Proteomes" id="UP001219518">
    <property type="component" value="Unassembled WGS sequence"/>
</dbReference>
<feature type="non-terminal residue" evidence="3">
    <location>
        <position position="1"/>
    </location>
</feature>
<dbReference type="InterPro" id="IPR046700">
    <property type="entry name" value="DUF6570"/>
</dbReference>